<dbReference type="EMBL" id="MLYV02000142">
    <property type="protein sequence ID" value="PSS34200.1"/>
    <property type="molecule type" value="Genomic_DNA"/>
</dbReference>
<evidence type="ECO:0000313" key="1">
    <source>
        <dbReference type="EMBL" id="PSS34200.1"/>
    </source>
</evidence>
<reference evidence="1 2" key="1">
    <citation type="submission" date="2018-02" db="EMBL/GenBank/DDBJ databases">
        <title>Genome sequence of the basidiomycete white-rot fungus Phlebia centrifuga.</title>
        <authorList>
            <person name="Granchi Z."/>
            <person name="Peng M."/>
            <person name="de Vries R.P."/>
            <person name="Hilden K."/>
            <person name="Makela M.R."/>
            <person name="Grigoriev I."/>
            <person name="Riley R."/>
        </authorList>
    </citation>
    <scope>NUCLEOTIDE SEQUENCE [LARGE SCALE GENOMIC DNA]</scope>
    <source>
        <strain evidence="1 2">FBCC195</strain>
    </source>
</reference>
<protein>
    <submittedName>
        <fullName evidence="1">Uncharacterized protein</fullName>
    </submittedName>
</protein>
<organism evidence="1 2">
    <name type="scientific">Hermanssonia centrifuga</name>
    <dbReference type="NCBI Taxonomy" id="98765"/>
    <lineage>
        <taxon>Eukaryota</taxon>
        <taxon>Fungi</taxon>
        <taxon>Dikarya</taxon>
        <taxon>Basidiomycota</taxon>
        <taxon>Agaricomycotina</taxon>
        <taxon>Agaricomycetes</taxon>
        <taxon>Polyporales</taxon>
        <taxon>Meruliaceae</taxon>
        <taxon>Hermanssonia</taxon>
    </lineage>
</organism>
<evidence type="ECO:0000313" key="2">
    <source>
        <dbReference type="Proteomes" id="UP000186601"/>
    </source>
</evidence>
<comment type="caution">
    <text evidence="1">The sequence shown here is derived from an EMBL/GenBank/DDBJ whole genome shotgun (WGS) entry which is preliminary data.</text>
</comment>
<gene>
    <name evidence="1" type="ORF">PHLCEN_2v1756</name>
</gene>
<keyword evidence="2" id="KW-1185">Reference proteome</keyword>
<sequence>MDDFGTSLNTRRLDKDTKRIPSAIDKDVRYRRGCRWIMLLHGKENLRRADVQVLPVIKG</sequence>
<name>A0A2R6RW30_9APHY</name>
<accession>A0A2R6RW30</accession>
<dbReference type="Proteomes" id="UP000186601">
    <property type="component" value="Unassembled WGS sequence"/>
</dbReference>
<dbReference type="AlphaFoldDB" id="A0A2R6RW30"/>
<proteinExistence type="predicted"/>